<reference evidence="2" key="1">
    <citation type="submission" date="2019-06" db="EMBL/GenBank/DDBJ databases">
        <authorList>
            <person name="Zheng W."/>
        </authorList>
    </citation>
    <scope>NUCLEOTIDE SEQUENCE</scope>
    <source>
        <strain evidence="2">QDHG01</strain>
    </source>
</reference>
<dbReference type="Proteomes" id="UP000785679">
    <property type="component" value="Unassembled WGS sequence"/>
</dbReference>
<comment type="caution">
    <text evidence="2">The sequence shown here is derived from an EMBL/GenBank/DDBJ whole genome shotgun (WGS) entry which is preliminary data.</text>
</comment>
<keyword evidence="1" id="KW-0175">Coiled coil</keyword>
<name>A0A8J8NKL6_HALGN</name>
<gene>
    <name evidence="2" type="ORF">FGO68_gene2165</name>
</gene>
<proteinExistence type="predicted"/>
<feature type="coiled-coil region" evidence="1">
    <location>
        <begin position="78"/>
        <end position="112"/>
    </location>
</feature>
<keyword evidence="3" id="KW-1185">Reference proteome</keyword>
<evidence type="ECO:0000313" key="2">
    <source>
        <dbReference type="EMBL" id="TNV76966.1"/>
    </source>
</evidence>
<evidence type="ECO:0000256" key="1">
    <source>
        <dbReference type="SAM" id="Coils"/>
    </source>
</evidence>
<dbReference type="EMBL" id="RRYP01012658">
    <property type="protein sequence ID" value="TNV76966.1"/>
    <property type="molecule type" value="Genomic_DNA"/>
</dbReference>
<evidence type="ECO:0000313" key="3">
    <source>
        <dbReference type="Proteomes" id="UP000785679"/>
    </source>
</evidence>
<accession>A0A8J8NKL6</accession>
<dbReference type="AlphaFoldDB" id="A0A8J8NKL6"/>
<protein>
    <submittedName>
        <fullName evidence="2">Uncharacterized protein</fullName>
    </submittedName>
</protein>
<sequence>MTYQTLIKHLKEECENLLFNCPLKCNYLVTKMSKQAHYSLNLDRSIVLKHQMCPKFEVACNSCLENFSEDNNLEHGCAKRWEKVALALNEQINEIQRDLSNKNIELINLKNTYLPLKIQETIPCSQSAIELSSFPSEYCSQSQYGGGYNIANRYDQYYYEQEDIRERRELLMECLGTYDDPNYLSEVSEID</sequence>
<organism evidence="2 3">
    <name type="scientific">Halteria grandinella</name>
    <dbReference type="NCBI Taxonomy" id="5974"/>
    <lineage>
        <taxon>Eukaryota</taxon>
        <taxon>Sar</taxon>
        <taxon>Alveolata</taxon>
        <taxon>Ciliophora</taxon>
        <taxon>Intramacronucleata</taxon>
        <taxon>Spirotrichea</taxon>
        <taxon>Stichotrichia</taxon>
        <taxon>Sporadotrichida</taxon>
        <taxon>Halteriidae</taxon>
        <taxon>Halteria</taxon>
    </lineage>
</organism>